<feature type="compositionally biased region" description="Pro residues" evidence="7">
    <location>
        <begin position="14"/>
        <end position="23"/>
    </location>
</feature>
<protein>
    <recommendedName>
        <fullName evidence="8">Transcription factor CBF/NF-Y/archaeal histone domain-containing protein</fullName>
    </recommendedName>
</protein>
<keyword evidence="10" id="KW-1185">Reference proteome</keyword>
<keyword evidence="3" id="KW-0238">DNA-binding</keyword>
<dbReference type="InterPro" id="IPR003958">
    <property type="entry name" value="CBFA_NFYB_domain"/>
</dbReference>
<dbReference type="STRING" id="1071380.I2H423"/>
<dbReference type="Proteomes" id="UP000002866">
    <property type="component" value="Chromosome 5"/>
</dbReference>
<dbReference type="RefSeq" id="XP_004180644.1">
    <property type="nucleotide sequence ID" value="XM_004180596.1"/>
</dbReference>
<dbReference type="GeneID" id="14496251"/>
<dbReference type="GO" id="GO:0000978">
    <property type="term" value="F:RNA polymerase II cis-regulatory region sequence-specific DNA binding"/>
    <property type="evidence" value="ECO:0007669"/>
    <property type="project" value="TreeGrafter"/>
</dbReference>
<dbReference type="PANTHER" id="PTHR10252">
    <property type="entry name" value="HISTONE-LIKE TRANSCRIPTION FACTOR CCAAT-RELATED"/>
    <property type="match status" value="1"/>
</dbReference>
<dbReference type="InParanoid" id="I2H423"/>
<evidence type="ECO:0000256" key="6">
    <source>
        <dbReference type="ARBA" id="ARBA00038129"/>
    </source>
</evidence>
<feature type="region of interest" description="Disordered" evidence="7">
    <location>
        <begin position="13"/>
        <end position="73"/>
    </location>
</feature>
<dbReference type="GO" id="GO:0001228">
    <property type="term" value="F:DNA-binding transcription activator activity, RNA polymerase II-specific"/>
    <property type="evidence" value="ECO:0007669"/>
    <property type="project" value="TreeGrafter"/>
</dbReference>
<dbReference type="GO" id="GO:0046982">
    <property type="term" value="F:protein heterodimerization activity"/>
    <property type="evidence" value="ECO:0007669"/>
    <property type="project" value="InterPro"/>
</dbReference>
<accession>I2H423</accession>
<comment type="subcellular location">
    <subcellularLocation>
        <location evidence="1">Nucleus</location>
    </subcellularLocation>
</comment>
<name>I2H423_HENB6</name>
<evidence type="ECO:0000313" key="10">
    <source>
        <dbReference type="Proteomes" id="UP000002866"/>
    </source>
</evidence>
<dbReference type="OMA" id="AHACELF"/>
<feature type="domain" description="Transcription factor CBF/NF-Y/archaeal histone" evidence="8">
    <location>
        <begin position="101"/>
        <end position="164"/>
    </location>
</feature>
<comment type="similarity">
    <text evidence="6">Belongs to the NFYC/HAP5 subunit family.</text>
</comment>
<organism evidence="9 10">
    <name type="scientific">Henningerozyma blattae (strain ATCC 34711 / CBS 6284 / DSM 70876 / NBRC 10599 / NRRL Y-10934 / UCD 77-7)</name>
    <name type="common">Yeast</name>
    <name type="synonym">Tetrapisispora blattae</name>
    <dbReference type="NCBI Taxonomy" id="1071380"/>
    <lineage>
        <taxon>Eukaryota</taxon>
        <taxon>Fungi</taxon>
        <taxon>Dikarya</taxon>
        <taxon>Ascomycota</taxon>
        <taxon>Saccharomycotina</taxon>
        <taxon>Saccharomycetes</taxon>
        <taxon>Saccharomycetales</taxon>
        <taxon>Saccharomycetaceae</taxon>
        <taxon>Henningerozyma</taxon>
    </lineage>
</organism>
<evidence type="ECO:0000313" key="9">
    <source>
        <dbReference type="EMBL" id="CCH61125.1"/>
    </source>
</evidence>
<dbReference type="Gene3D" id="1.10.20.10">
    <property type="entry name" value="Histone, subunit A"/>
    <property type="match status" value="1"/>
</dbReference>
<evidence type="ECO:0000256" key="7">
    <source>
        <dbReference type="SAM" id="MobiDB-lite"/>
    </source>
</evidence>
<dbReference type="InterPro" id="IPR009072">
    <property type="entry name" value="Histone-fold"/>
</dbReference>
<feature type="compositionally biased region" description="Low complexity" evidence="7">
    <location>
        <begin position="58"/>
        <end position="70"/>
    </location>
</feature>
<evidence type="ECO:0000256" key="2">
    <source>
        <dbReference type="ARBA" id="ARBA00023015"/>
    </source>
</evidence>
<dbReference type="AlphaFoldDB" id="I2H423"/>
<dbReference type="InterPro" id="IPR050568">
    <property type="entry name" value="Transcr_DNA_Rep_Reg"/>
</dbReference>
<keyword evidence="4" id="KW-0804">Transcription</keyword>
<dbReference type="PANTHER" id="PTHR10252:SF8">
    <property type="entry name" value="NUCLEAR TRANSCRIPTION FACTOR Y SUBUNIT GAMMA"/>
    <property type="match status" value="1"/>
</dbReference>
<evidence type="ECO:0000256" key="5">
    <source>
        <dbReference type="ARBA" id="ARBA00023242"/>
    </source>
</evidence>
<reference evidence="9 10" key="1">
    <citation type="journal article" date="2011" name="Proc. Natl. Acad. Sci. U.S.A.">
        <title>Evolutionary erosion of yeast sex chromosomes by mating-type switching accidents.</title>
        <authorList>
            <person name="Gordon J.L."/>
            <person name="Armisen D."/>
            <person name="Proux-Wera E."/>
            <person name="Oheigeartaigh S.S."/>
            <person name="Byrne K.P."/>
            <person name="Wolfe K.H."/>
        </authorList>
    </citation>
    <scope>NUCLEOTIDE SEQUENCE [LARGE SCALE GENOMIC DNA]</scope>
    <source>
        <strain evidence="10">ATCC 34711 / CBS 6284 / DSM 70876 / NBRC 10599 / NRRL Y-10934 / UCD 77-7</strain>
    </source>
</reference>
<dbReference type="SUPFAM" id="SSF47113">
    <property type="entry name" value="Histone-fold"/>
    <property type="match status" value="1"/>
</dbReference>
<dbReference type="CDD" id="cd22908">
    <property type="entry name" value="HFD_NFYC-like"/>
    <property type="match status" value="1"/>
</dbReference>
<evidence type="ECO:0000259" key="8">
    <source>
        <dbReference type="Pfam" id="PF00808"/>
    </source>
</evidence>
<dbReference type="eggNOG" id="KOG1657">
    <property type="taxonomic scope" value="Eukaryota"/>
</dbReference>
<evidence type="ECO:0000256" key="4">
    <source>
        <dbReference type="ARBA" id="ARBA00023163"/>
    </source>
</evidence>
<dbReference type="KEGG" id="tbl:TBLA_0E00640"/>
<evidence type="ECO:0000256" key="3">
    <source>
        <dbReference type="ARBA" id="ARBA00023125"/>
    </source>
</evidence>
<evidence type="ECO:0000256" key="1">
    <source>
        <dbReference type="ARBA" id="ARBA00004123"/>
    </source>
</evidence>
<sequence length="179" mass="19515">MCCACRTLWSILPSPKPPPTPHPRPTHTPMDHPSSPDPAATSHVTALSHTHSHASLTAQPPQQQPQALVPPHAPPSLARYWAAQLAAWQDPARSAEQPPPLPLARIRRVMKTAAEQPRMVAAEAPLLFAHACELFVSDVALRAAAEASRQGRRTLQRADVQAALLQSEMFDFLIDIVPR</sequence>
<feature type="compositionally biased region" description="Polar residues" evidence="7">
    <location>
        <begin position="42"/>
        <end position="57"/>
    </location>
</feature>
<dbReference type="OrthoDB" id="1272441at2759"/>
<keyword evidence="2" id="KW-0805">Transcription regulation</keyword>
<dbReference type="GO" id="GO:0016602">
    <property type="term" value="C:CCAAT-binding factor complex"/>
    <property type="evidence" value="ECO:0007669"/>
    <property type="project" value="TreeGrafter"/>
</dbReference>
<proteinExistence type="inferred from homology"/>
<gene>
    <name evidence="9" type="primary">TBLA0E00640</name>
    <name evidence="9" type="ORF">TBLA_0E00640</name>
</gene>
<keyword evidence="5" id="KW-0539">Nucleus</keyword>
<dbReference type="Pfam" id="PF00808">
    <property type="entry name" value="CBFD_NFYB_HMF"/>
    <property type="match status" value="1"/>
</dbReference>
<dbReference type="HOGENOM" id="CLU_1504436_0_0_1"/>
<dbReference type="EMBL" id="HE806320">
    <property type="protein sequence ID" value="CCH61125.1"/>
    <property type="molecule type" value="Genomic_DNA"/>
</dbReference>